<keyword evidence="1" id="KW-1133">Transmembrane helix</keyword>
<dbReference type="HOGENOM" id="CLU_1431949_0_0_9"/>
<evidence type="ECO:0000313" key="4">
    <source>
        <dbReference type="Proteomes" id="UP000001544"/>
    </source>
</evidence>
<dbReference type="GO" id="GO:0030153">
    <property type="term" value="P:bacteriocin immunity"/>
    <property type="evidence" value="ECO:0007669"/>
    <property type="project" value="InterPro"/>
</dbReference>
<evidence type="ECO:0000313" key="3">
    <source>
        <dbReference type="EMBL" id="ADC50604.1"/>
    </source>
</evidence>
<accession>D3FWV6</accession>
<protein>
    <recommendedName>
        <fullName evidence="2">Uncharacterized protein YyaB-like PH domain-containing protein</fullName>
    </recommendedName>
</protein>
<dbReference type="KEGG" id="bpf:BpOF4_12765"/>
<evidence type="ECO:0000259" key="2">
    <source>
        <dbReference type="Pfam" id="PF06713"/>
    </source>
</evidence>
<dbReference type="EMBL" id="CP001878">
    <property type="protein sequence ID" value="ADC50604.1"/>
    <property type="molecule type" value="Genomic_DNA"/>
</dbReference>
<keyword evidence="1" id="KW-0472">Membrane</keyword>
<reference evidence="3 4" key="1">
    <citation type="journal article" date="2011" name="Environ. Microbiol.">
        <title>Genome of alkaliphilic Bacillus pseudofirmus OF4 reveals adaptations that support the ability to grow in an external pH range from 7.5 to 11.4.</title>
        <authorList>
            <person name="Janto B."/>
            <person name="Ahmed A."/>
            <person name="Ito M."/>
            <person name="Liu J."/>
            <person name="Hicks D.B."/>
            <person name="Pagni S."/>
            <person name="Fackelmayer O.J."/>
            <person name="Smith T.A."/>
            <person name="Earl J."/>
            <person name="Elbourne L.D."/>
            <person name="Hassan K."/>
            <person name="Paulsen I.T."/>
            <person name="Kolsto A.B."/>
            <person name="Tourasse N.J."/>
            <person name="Ehrlich G.D."/>
            <person name="Boissy R."/>
            <person name="Ivey D.M."/>
            <person name="Li G."/>
            <person name="Xue Y."/>
            <person name="Ma Y."/>
            <person name="Hu F.Z."/>
            <person name="Krulwich T.A."/>
        </authorList>
    </citation>
    <scope>NUCLEOTIDE SEQUENCE [LARGE SCALE GENOMIC DNA]</scope>
    <source>
        <strain evidence="4">ATCC BAA-2126 / JCM 17055 / OF4</strain>
    </source>
</reference>
<feature type="domain" description="Uncharacterized protein YyaB-like PH" evidence="2">
    <location>
        <begin position="61"/>
        <end position="138"/>
    </location>
</feature>
<name>D3FWV6_ALKPO</name>
<gene>
    <name evidence="3" type="ordered locus">BpOF4_12765</name>
</gene>
<evidence type="ECO:0000256" key="1">
    <source>
        <dbReference type="SAM" id="Phobius"/>
    </source>
</evidence>
<feature type="transmembrane region" description="Helical" evidence="1">
    <location>
        <begin position="12"/>
        <end position="30"/>
    </location>
</feature>
<feature type="transmembrane region" description="Helical" evidence="1">
    <location>
        <begin position="36"/>
        <end position="58"/>
    </location>
</feature>
<sequence length="190" mass="22371">MLFNSNRDFTMNSIFTALLLFMFSFLYYMIRFVEFTPIIFMAFIVYLVGMVLGIHLIFRIRYWLHDEHLTSQMGSFFTTWHYEEMTAIDYSKGLTKKDCDNYLGSTAALKIQFKSDKKKSIRISPEREEEFIQELFKRAPHLSYCSIEEYRALQVRKEEVAQQEVIVVPHLGDAVKAQNVGSSSSKWLKL</sequence>
<proteinExistence type="predicted"/>
<dbReference type="eggNOG" id="ENOG5030EHV">
    <property type="taxonomic scope" value="Bacteria"/>
</dbReference>
<keyword evidence="1" id="KW-0812">Transmembrane</keyword>
<organism evidence="3 4">
    <name type="scientific">Alkalihalophilus pseudofirmus (strain ATCC BAA-2126 / JCM 17055 / OF4)</name>
    <name type="common">Bacillus pseudofirmus</name>
    <dbReference type="NCBI Taxonomy" id="398511"/>
    <lineage>
        <taxon>Bacteria</taxon>
        <taxon>Bacillati</taxon>
        <taxon>Bacillota</taxon>
        <taxon>Bacilli</taxon>
        <taxon>Bacillales</taxon>
        <taxon>Bacillaceae</taxon>
        <taxon>Alkalihalophilus</taxon>
    </lineage>
</organism>
<keyword evidence="4" id="KW-1185">Reference proteome</keyword>
<dbReference type="Proteomes" id="UP000001544">
    <property type="component" value="Chromosome"/>
</dbReference>
<dbReference type="InterPro" id="IPR009589">
    <property type="entry name" value="PH_YyaB-like"/>
</dbReference>
<dbReference type="AlphaFoldDB" id="D3FWV6"/>
<dbReference type="RefSeq" id="WP_012957968.1">
    <property type="nucleotide sequence ID" value="NC_013791.2"/>
</dbReference>
<dbReference type="STRING" id="398511.BpOF4_12765"/>
<dbReference type="Pfam" id="PF06713">
    <property type="entry name" value="bPH_4"/>
    <property type="match status" value="1"/>
</dbReference>